<feature type="chain" id="PRO_5047144583" description="peptide-methionine (R)-S-oxide reductase" evidence="7">
    <location>
        <begin position="28"/>
        <end position="176"/>
    </location>
</feature>
<evidence type="ECO:0000256" key="5">
    <source>
        <dbReference type="ARBA" id="ARBA00023002"/>
    </source>
</evidence>
<dbReference type="NCBIfam" id="NF004036">
    <property type="entry name" value="PRK05508.1"/>
    <property type="match status" value="1"/>
</dbReference>
<reference evidence="9 10" key="1">
    <citation type="submission" date="2024-04" db="EMBL/GenBank/DDBJ databases">
        <title>Albibacterium profundi sp. nov., isolated from sediment of the Challenger Deep of Mariana Trench.</title>
        <authorList>
            <person name="Wang Y."/>
        </authorList>
    </citation>
    <scope>NUCLEOTIDE SEQUENCE [LARGE SCALE GENOMIC DNA]</scope>
    <source>
        <strain evidence="9 10">RHL897</strain>
    </source>
</reference>
<dbReference type="PANTHER" id="PTHR46081">
    <property type="entry name" value="PEPTIDE METHIONINE SULFOXIDE REDUCTASE 2"/>
    <property type="match status" value="1"/>
</dbReference>
<dbReference type="InterPro" id="IPR002579">
    <property type="entry name" value="Met_Sox_Rdtase_MsrB_dom"/>
</dbReference>
<keyword evidence="10" id="KW-1185">Reference proteome</keyword>
<keyword evidence="3" id="KW-0479">Metal-binding</keyword>
<sequence length="176" mass="20041">MKRFGLFISNAVCVILLFITACGYTNAKNTESHEAGSERAERLIRTHQEVQQMDTAKYNKLTPEEEFVILRKGTERPYTGELLNNKEKGTYVCKQCDAPIYRSEDKFESHCGWPSFDDEIDGAVKRIPDPDGMRTEIICANCGGHLGHVFLGERFTDKNTRHCVNSISMKFVPEEK</sequence>
<dbReference type="EMBL" id="JBBVGT010000002">
    <property type="protein sequence ID" value="MFB5946203.1"/>
    <property type="molecule type" value="Genomic_DNA"/>
</dbReference>
<feature type="signal peptide" evidence="7">
    <location>
        <begin position="1"/>
        <end position="27"/>
    </location>
</feature>
<evidence type="ECO:0000313" key="10">
    <source>
        <dbReference type="Proteomes" id="UP001580928"/>
    </source>
</evidence>
<evidence type="ECO:0000256" key="1">
    <source>
        <dbReference type="ARBA" id="ARBA00001947"/>
    </source>
</evidence>
<evidence type="ECO:0000256" key="6">
    <source>
        <dbReference type="ARBA" id="ARBA00048488"/>
    </source>
</evidence>
<evidence type="ECO:0000256" key="7">
    <source>
        <dbReference type="SAM" id="SignalP"/>
    </source>
</evidence>
<dbReference type="PROSITE" id="PS51790">
    <property type="entry name" value="MSRB"/>
    <property type="match status" value="1"/>
</dbReference>
<evidence type="ECO:0000256" key="4">
    <source>
        <dbReference type="ARBA" id="ARBA00022833"/>
    </source>
</evidence>
<dbReference type="NCBIfam" id="TIGR00357">
    <property type="entry name" value="peptide-methionine (R)-S-oxide reductase MsrB"/>
    <property type="match status" value="1"/>
</dbReference>
<dbReference type="SUPFAM" id="SSF51316">
    <property type="entry name" value="Mss4-like"/>
    <property type="match status" value="1"/>
</dbReference>
<dbReference type="InterPro" id="IPR011057">
    <property type="entry name" value="Mss4-like_sf"/>
</dbReference>
<evidence type="ECO:0000313" key="9">
    <source>
        <dbReference type="EMBL" id="MFB5946203.1"/>
    </source>
</evidence>
<keyword evidence="4" id="KW-0862">Zinc</keyword>
<evidence type="ECO:0000259" key="8">
    <source>
        <dbReference type="PROSITE" id="PS51790"/>
    </source>
</evidence>
<comment type="cofactor">
    <cofactor evidence="1">
        <name>Zn(2+)</name>
        <dbReference type="ChEBI" id="CHEBI:29105"/>
    </cofactor>
</comment>
<dbReference type="EC" id="1.8.4.12" evidence="2"/>
<dbReference type="PROSITE" id="PS51257">
    <property type="entry name" value="PROKAR_LIPOPROTEIN"/>
    <property type="match status" value="1"/>
</dbReference>
<feature type="domain" description="MsrB" evidence="8">
    <location>
        <begin position="54"/>
        <end position="174"/>
    </location>
</feature>
<proteinExistence type="predicted"/>
<comment type="caution">
    <text evidence="9">The sequence shown here is derived from an EMBL/GenBank/DDBJ whole genome shotgun (WGS) entry which is preliminary data.</text>
</comment>
<dbReference type="PANTHER" id="PTHR46081:SF8">
    <property type="entry name" value="PEPTIDE METHIONINE SULFOXIDE REDUCTASE 2"/>
    <property type="match status" value="1"/>
</dbReference>
<dbReference type="Pfam" id="PF01641">
    <property type="entry name" value="SelR"/>
    <property type="match status" value="1"/>
</dbReference>
<comment type="catalytic activity">
    <reaction evidence="6">
        <text>L-methionyl-[protein] + [thioredoxin]-disulfide + H2O = L-methionyl-(R)-S-oxide-[protein] + [thioredoxin]-dithiol</text>
        <dbReference type="Rhea" id="RHEA:24164"/>
        <dbReference type="Rhea" id="RHEA-COMP:10698"/>
        <dbReference type="Rhea" id="RHEA-COMP:10700"/>
        <dbReference type="Rhea" id="RHEA-COMP:12313"/>
        <dbReference type="Rhea" id="RHEA-COMP:12314"/>
        <dbReference type="ChEBI" id="CHEBI:15377"/>
        <dbReference type="ChEBI" id="CHEBI:16044"/>
        <dbReference type="ChEBI" id="CHEBI:29950"/>
        <dbReference type="ChEBI" id="CHEBI:45764"/>
        <dbReference type="ChEBI" id="CHEBI:50058"/>
        <dbReference type="EC" id="1.8.4.12"/>
    </reaction>
</comment>
<dbReference type="Proteomes" id="UP001580928">
    <property type="component" value="Unassembled WGS sequence"/>
</dbReference>
<dbReference type="GO" id="GO:0033743">
    <property type="term" value="F:peptide-methionine (R)-S-oxide reductase activity"/>
    <property type="evidence" value="ECO:0007669"/>
    <property type="project" value="UniProtKB-EC"/>
</dbReference>
<protein>
    <recommendedName>
        <fullName evidence="2">peptide-methionine (R)-S-oxide reductase</fullName>
        <ecNumber evidence="2">1.8.4.12</ecNumber>
    </recommendedName>
</protein>
<name>A0ABV5CF73_9SPHI</name>
<dbReference type="Gene3D" id="2.170.150.20">
    <property type="entry name" value="Peptide methionine sulfoxide reductase"/>
    <property type="match status" value="1"/>
</dbReference>
<keyword evidence="7" id="KW-0732">Signal</keyword>
<evidence type="ECO:0000256" key="3">
    <source>
        <dbReference type="ARBA" id="ARBA00022723"/>
    </source>
</evidence>
<keyword evidence="5 9" id="KW-0560">Oxidoreductase</keyword>
<accession>A0ABV5CF73</accession>
<dbReference type="RefSeq" id="WP_375557730.1">
    <property type="nucleotide sequence ID" value="NZ_JBBVGT010000002.1"/>
</dbReference>
<dbReference type="InterPro" id="IPR028427">
    <property type="entry name" value="Met_Sox_Rdtase_MsrB"/>
</dbReference>
<evidence type="ECO:0000256" key="2">
    <source>
        <dbReference type="ARBA" id="ARBA00012499"/>
    </source>
</evidence>
<organism evidence="9 10">
    <name type="scientific">Albibacterium profundi</name>
    <dbReference type="NCBI Taxonomy" id="3134906"/>
    <lineage>
        <taxon>Bacteria</taxon>
        <taxon>Pseudomonadati</taxon>
        <taxon>Bacteroidota</taxon>
        <taxon>Sphingobacteriia</taxon>
        <taxon>Sphingobacteriales</taxon>
        <taxon>Sphingobacteriaceae</taxon>
        <taxon>Albibacterium</taxon>
    </lineage>
</organism>
<gene>
    <name evidence="9" type="ORF">WKR92_10195</name>
</gene>